<name>A0ABV7YQ19_9ACTN</name>
<dbReference type="InterPro" id="IPR050490">
    <property type="entry name" value="Bact_solute-bd_prot1"/>
</dbReference>
<dbReference type="Pfam" id="PF13416">
    <property type="entry name" value="SBP_bac_8"/>
    <property type="match status" value="1"/>
</dbReference>
<sequence length="434" mass="46418">MTQLSRRSLLTAGLGLLGGSALAACGGTGGGPAASGGGGGGGSSAIQMTWWGSPERHKRTQEALKKFQELHSDVKIRSQFSGWDGYWEKLATQTAGGQPPDLIQMDYAYITEYAGRGALEPLDAYVPKALEVDDWADAAVSGGKVDGKLYGMNAGINSMALMYNDELVKELGFEVPDYKMSWDDYIALCKQIKAKAPEGTYATQNALFESLPFEAWLRQRGKNIYADGKLGYEPADLTEWFSIWLDLQKSGVAAPAEEQATAVGDVQNSLLVRKKSAFHFGHSNQLTAFSGLSKFQVGLHMFPGGDKKGQYYKPSQLFTVSAKSKAKDATVDVVNALLNVPDVAILLGSERGVPAKPAVKDALTPKASETDKRVFEYIDFLADKVGPTPAPPPKGSTDIGTALSDAGEQIAFGKAPVAEAVEKFFGEAERILGK</sequence>
<accession>A0ABV7YQ19</accession>
<evidence type="ECO:0000313" key="3">
    <source>
        <dbReference type="Proteomes" id="UP001595699"/>
    </source>
</evidence>
<dbReference type="InterPro" id="IPR006311">
    <property type="entry name" value="TAT_signal"/>
</dbReference>
<protein>
    <submittedName>
        <fullName evidence="2">ABC transporter substrate-binding protein</fullName>
    </submittedName>
</protein>
<keyword evidence="1" id="KW-0732">Signal</keyword>
<reference evidence="3" key="1">
    <citation type="journal article" date="2019" name="Int. J. Syst. Evol. Microbiol.">
        <title>The Global Catalogue of Microorganisms (GCM) 10K type strain sequencing project: providing services to taxonomists for standard genome sequencing and annotation.</title>
        <authorList>
            <consortium name="The Broad Institute Genomics Platform"/>
            <consortium name="The Broad Institute Genome Sequencing Center for Infectious Disease"/>
            <person name="Wu L."/>
            <person name="Ma J."/>
        </authorList>
    </citation>
    <scope>NUCLEOTIDE SEQUENCE [LARGE SCALE GENOMIC DNA]</scope>
    <source>
        <strain evidence="3">CGMCC 4.7241</strain>
    </source>
</reference>
<organism evidence="2 3">
    <name type="scientific">Tenggerimyces flavus</name>
    <dbReference type="NCBI Taxonomy" id="1708749"/>
    <lineage>
        <taxon>Bacteria</taxon>
        <taxon>Bacillati</taxon>
        <taxon>Actinomycetota</taxon>
        <taxon>Actinomycetes</taxon>
        <taxon>Propionibacteriales</taxon>
        <taxon>Nocardioidaceae</taxon>
        <taxon>Tenggerimyces</taxon>
    </lineage>
</organism>
<dbReference type="InterPro" id="IPR006059">
    <property type="entry name" value="SBP"/>
</dbReference>
<gene>
    <name evidence="2" type="ORF">ACFOUW_34125</name>
</gene>
<feature type="signal peptide" evidence="1">
    <location>
        <begin position="1"/>
        <end position="23"/>
    </location>
</feature>
<dbReference type="PROSITE" id="PS51318">
    <property type="entry name" value="TAT"/>
    <property type="match status" value="1"/>
</dbReference>
<feature type="chain" id="PRO_5046556085" evidence="1">
    <location>
        <begin position="24"/>
        <end position="434"/>
    </location>
</feature>
<evidence type="ECO:0000313" key="2">
    <source>
        <dbReference type="EMBL" id="MFC3765915.1"/>
    </source>
</evidence>
<dbReference type="SUPFAM" id="SSF53850">
    <property type="entry name" value="Periplasmic binding protein-like II"/>
    <property type="match status" value="1"/>
</dbReference>
<proteinExistence type="predicted"/>
<dbReference type="PROSITE" id="PS51257">
    <property type="entry name" value="PROKAR_LIPOPROTEIN"/>
    <property type="match status" value="1"/>
</dbReference>
<comment type="caution">
    <text evidence="2">The sequence shown here is derived from an EMBL/GenBank/DDBJ whole genome shotgun (WGS) entry which is preliminary data.</text>
</comment>
<dbReference type="PANTHER" id="PTHR43649:SF11">
    <property type="entry name" value="ABC TRANSPORTER SUBSTRATE-BINDING PROTEIN YESO-RELATED"/>
    <property type="match status" value="1"/>
</dbReference>
<dbReference type="EMBL" id="JBHRZH010000043">
    <property type="protein sequence ID" value="MFC3765915.1"/>
    <property type="molecule type" value="Genomic_DNA"/>
</dbReference>
<dbReference type="RefSeq" id="WP_205121173.1">
    <property type="nucleotide sequence ID" value="NZ_JAFBCM010000001.1"/>
</dbReference>
<dbReference type="PANTHER" id="PTHR43649">
    <property type="entry name" value="ARABINOSE-BINDING PROTEIN-RELATED"/>
    <property type="match status" value="1"/>
</dbReference>
<evidence type="ECO:0000256" key="1">
    <source>
        <dbReference type="SAM" id="SignalP"/>
    </source>
</evidence>
<dbReference type="Gene3D" id="3.40.190.10">
    <property type="entry name" value="Periplasmic binding protein-like II"/>
    <property type="match status" value="2"/>
</dbReference>
<dbReference type="Proteomes" id="UP001595699">
    <property type="component" value="Unassembled WGS sequence"/>
</dbReference>
<keyword evidence="3" id="KW-1185">Reference proteome</keyword>